<accession>A0AAJ0F2Z5</accession>
<keyword evidence="2" id="KW-1185">Reference proteome</keyword>
<proteinExistence type="predicted"/>
<organism evidence="1 2">
    <name type="scientific">Echria macrotheca</name>
    <dbReference type="NCBI Taxonomy" id="438768"/>
    <lineage>
        <taxon>Eukaryota</taxon>
        <taxon>Fungi</taxon>
        <taxon>Dikarya</taxon>
        <taxon>Ascomycota</taxon>
        <taxon>Pezizomycotina</taxon>
        <taxon>Sordariomycetes</taxon>
        <taxon>Sordariomycetidae</taxon>
        <taxon>Sordariales</taxon>
        <taxon>Schizotheciaceae</taxon>
        <taxon>Echria</taxon>
    </lineage>
</organism>
<gene>
    <name evidence="1" type="ORF">QBC47DRAFT_433655</name>
</gene>
<evidence type="ECO:0000313" key="1">
    <source>
        <dbReference type="EMBL" id="KAK1751677.1"/>
    </source>
</evidence>
<dbReference type="AlphaFoldDB" id="A0AAJ0F2Z5"/>
<sequence>MSSPSSLRRDDEYAVNVTGADSDISHHIAFPMRVSLGADGPVWHIRKMSVRSRLRREGSSGYLFDRQAQRQTRARYDAADAGSVDVSDNVFGVGFDEPETRTPNTLQRSVDPFITPPNIAGGFARGPLRLEMDTACAVHCLKPLNNYVKLPQLRESETNPSERRLGRVKMVALHPTPLGWWETRTCLLVVTIRLTSEQKRRGEQRLESGLRLLRGPLESQPSSRKLRGRDSRLASAATVHYQCKLEWRRQETVSISGVQPSRIGELFASANLPRQSFSRRWRRPGLSKPIEISRLGGRESASVAFRVFITGRGVYDKESRFL</sequence>
<name>A0AAJ0F2Z5_9PEZI</name>
<reference evidence="1" key="1">
    <citation type="submission" date="2023-06" db="EMBL/GenBank/DDBJ databases">
        <title>Genome-scale phylogeny and comparative genomics of the fungal order Sordariales.</title>
        <authorList>
            <consortium name="Lawrence Berkeley National Laboratory"/>
            <person name="Hensen N."/>
            <person name="Bonometti L."/>
            <person name="Westerberg I."/>
            <person name="Brannstrom I.O."/>
            <person name="Guillou S."/>
            <person name="Cros-Aarteil S."/>
            <person name="Calhoun S."/>
            <person name="Haridas S."/>
            <person name="Kuo A."/>
            <person name="Mondo S."/>
            <person name="Pangilinan J."/>
            <person name="Riley R."/>
            <person name="Labutti K."/>
            <person name="Andreopoulos B."/>
            <person name="Lipzen A."/>
            <person name="Chen C."/>
            <person name="Yanf M."/>
            <person name="Daum C."/>
            <person name="Ng V."/>
            <person name="Clum A."/>
            <person name="Steindorff A."/>
            <person name="Ohm R."/>
            <person name="Martin F."/>
            <person name="Silar P."/>
            <person name="Natvig D."/>
            <person name="Lalanne C."/>
            <person name="Gautier V."/>
            <person name="Ament-Velasquez S.L."/>
            <person name="Kruys A."/>
            <person name="Hutchinson M.I."/>
            <person name="Powell A.J."/>
            <person name="Barry K."/>
            <person name="Miller A.N."/>
            <person name="Grigoriev I.V."/>
            <person name="Debuchy R."/>
            <person name="Gladieux P."/>
            <person name="Thoren M.H."/>
            <person name="Johannesson H."/>
        </authorList>
    </citation>
    <scope>NUCLEOTIDE SEQUENCE</scope>
    <source>
        <strain evidence="1">PSN4</strain>
    </source>
</reference>
<dbReference type="EMBL" id="MU839841">
    <property type="protein sequence ID" value="KAK1751677.1"/>
    <property type="molecule type" value="Genomic_DNA"/>
</dbReference>
<protein>
    <submittedName>
        <fullName evidence="1">Uncharacterized protein</fullName>
    </submittedName>
</protein>
<dbReference type="Proteomes" id="UP001239445">
    <property type="component" value="Unassembled WGS sequence"/>
</dbReference>
<evidence type="ECO:0000313" key="2">
    <source>
        <dbReference type="Proteomes" id="UP001239445"/>
    </source>
</evidence>
<comment type="caution">
    <text evidence="1">The sequence shown here is derived from an EMBL/GenBank/DDBJ whole genome shotgun (WGS) entry which is preliminary data.</text>
</comment>